<reference evidence="7" key="1">
    <citation type="submission" date="2020-12" db="EMBL/GenBank/DDBJ databases">
        <title>Genomic characterization of non-nitrogen-fixing Frankia strains.</title>
        <authorList>
            <person name="Carlos-Shanley C."/>
            <person name="Guerra T."/>
            <person name="Hahn D."/>
        </authorList>
    </citation>
    <scope>NUCLEOTIDE SEQUENCE</scope>
    <source>
        <strain evidence="7">CN6</strain>
    </source>
</reference>
<dbReference type="PANTHER" id="PTHR30154">
    <property type="entry name" value="LEUCINE-RESPONSIVE REGULATORY PROTEIN"/>
    <property type="match status" value="1"/>
</dbReference>
<feature type="compositionally biased region" description="Basic and acidic residues" evidence="4">
    <location>
        <begin position="339"/>
        <end position="351"/>
    </location>
</feature>
<evidence type="ECO:0000256" key="4">
    <source>
        <dbReference type="SAM" id="MobiDB-lite"/>
    </source>
</evidence>
<evidence type="ECO:0000313" key="8">
    <source>
        <dbReference type="Proteomes" id="UP000604475"/>
    </source>
</evidence>
<dbReference type="SMART" id="SM00344">
    <property type="entry name" value="HTH_ASNC"/>
    <property type="match status" value="1"/>
</dbReference>
<dbReference type="PANTHER" id="PTHR30154:SF34">
    <property type="entry name" value="TRANSCRIPTIONAL REGULATOR AZLB"/>
    <property type="match status" value="1"/>
</dbReference>
<evidence type="ECO:0000259" key="6">
    <source>
        <dbReference type="Pfam" id="PF13404"/>
    </source>
</evidence>
<dbReference type="InterPro" id="IPR019887">
    <property type="entry name" value="Tscrpt_reg_AsnC/Lrp_C"/>
</dbReference>
<dbReference type="EMBL" id="JAEACQ010000153">
    <property type="protein sequence ID" value="MBL7626973.1"/>
    <property type="molecule type" value="Genomic_DNA"/>
</dbReference>
<accession>A0A937R771</accession>
<feature type="domain" description="Transcription regulator AsnC/Lrp ligand binding" evidence="5">
    <location>
        <begin position="261"/>
        <end position="329"/>
    </location>
</feature>
<dbReference type="GO" id="GO:0043565">
    <property type="term" value="F:sequence-specific DNA binding"/>
    <property type="evidence" value="ECO:0007669"/>
    <property type="project" value="InterPro"/>
</dbReference>
<dbReference type="InterPro" id="IPR011008">
    <property type="entry name" value="Dimeric_a/b-barrel"/>
</dbReference>
<sequence length="363" mass="38759">MTATAPRKSVTAPAGDVVTDPVDLRVIRALQLAPRVPFARIAAVLGLPERTVARRYQALHRDGILRIFGAVNPFRTGEHPWTVRVHCRPDSAEALATALARRDDIVWVALAAAGSEVVFSIRSPSAEQRDTLLTRRLPRASHVLDVEASVLLHSFVGQRSDDWGGLAHHLTADETARLRADALPTAAEAAEPVPLEPVDHAIIAALARDGRASYAELAAAGISEGRVTRRLAALLASGTVLIDMDLAMDALGFAAKAHLHMRVSPARLHETGQALAELPEVAFAAALSGPHNLVAAVVCRDLADLYTFTTRRVGQLEGVQTMEVSPIFRAVKQAGARTDEGRLLDPLPDARPRRRPAGPGGAP</sequence>
<dbReference type="AlphaFoldDB" id="A0A937R771"/>
<comment type="caution">
    <text evidence="7">The sequence shown here is derived from an EMBL/GenBank/DDBJ whole genome shotgun (WGS) entry which is preliminary data.</text>
</comment>
<evidence type="ECO:0000259" key="5">
    <source>
        <dbReference type="Pfam" id="PF01037"/>
    </source>
</evidence>
<feature type="domain" description="HTH asnC-type" evidence="6">
    <location>
        <begin position="20"/>
        <end position="60"/>
    </location>
</feature>
<keyword evidence="3" id="KW-0804">Transcription</keyword>
<dbReference type="InterPro" id="IPR036390">
    <property type="entry name" value="WH_DNA-bd_sf"/>
</dbReference>
<dbReference type="InterPro" id="IPR000485">
    <property type="entry name" value="AsnC-type_HTH_dom"/>
</dbReference>
<dbReference type="SUPFAM" id="SSF54909">
    <property type="entry name" value="Dimeric alpha+beta barrel"/>
    <property type="match status" value="1"/>
</dbReference>
<dbReference type="Gene3D" id="3.30.70.920">
    <property type="match status" value="1"/>
</dbReference>
<evidence type="ECO:0000256" key="2">
    <source>
        <dbReference type="ARBA" id="ARBA00023125"/>
    </source>
</evidence>
<dbReference type="InterPro" id="IPR019888">
    <property type="entry name" value="Tscrpt_reg_AsnC-like"/>
</dbReference>
<dbReference type="GO" id="GO:0043200">
    <property type="term" value="P:response to amino acid"/>
    <property type="evidence" value="ECO:0007669"/>
    <property type="project" value="TreeGrafter"/>
</dbReference>
<keyword evidence="8" id="KW-1185">Reference proteome</keyword>
<proteinExistence type="predicted"/>
<gene>
    <name evidence="7" type="ORF">I7412_07295</name>
</gene>
<dbReference type="Pfam" id="PF01037">
    <property type="entry name" value="AsnC_trans_reg"/>
    <property type="match status" value="1"/>
</dbReference>
<organism evidence="7 8">
    <name type="scientific">Frankia nepalensis</name>
    <dbReference type="NCBI Taxonomy" id="1836974"/>
    <lineage>
        <taxon>Bacteria</taxon>
        <taxon>Bacillati</taxon>
        <taxon>Actinomycetota</taxon>
        <taxon>Actinomycetes</taxon>
        <taxon>Frankiales</taxon>
        <taxon>Frankiaceae</taxon>
        <taxon>Frankia</taxon>
    </lineage>
</organism>
<evidence type="ECO:0000256" key="3">
    <source>
        <dbReference type="ARBA" id="ARBA00023163"/>
    </source>
</evidence>
<protein>
    <submittedName>
        <fullName evidence="7">Lrp/AsnC family transcriptional regulator</fullName>
    </submittedName>
</protein>
<feature type="domain" description="HTH asnC-type" evidence="6">
    <location>
        <begin position="198"/>
        <end position="234"/>
    </location>
</feature>
<feature type="region of interest" description="Disordered" evidence="4">
    <location>
        <begin position="339"/>
        <end position="363"/>
    </location>
</feature>
<keyword evidence="1" id="KW-0805">Transcription regulation</keyword>
<evidence type="ECO:0000313" key="7">
    <source>
        <dbReference type="EMBL" id="MBL7626973.1"/>
    </source>
</evidence>
<dbReference type="SUPFAM" id="SSF46785">
    <property type="entry name" value="Winged helix' DNA-binding domain"/>
    <property type="match status" value="2"/>
</dbReference>
<dbReference type="RefSeq" id="WP_203002788.1">
    <property type="nucleotide sequence ID" value="NZ_JADWYU010000197.1"/>
</dbReference>
<keyword evidence="2" id="KW-0238">DNA-binding</keyword>
<dbReference type="GO" id="GO:0005829">
    <property type="term" value="C:cytosol"/>
    <property type="evidence" value="ECO:0007669"/>
    <property type="project" value="TreeGrafter"/>
</dbReference>
<dbReference type="Gene3D" id="1.10.10.10">
    <property type="entry name" value="Winged helix-like DNA-binding domain superfamily/Winged helix DNA-binding domain"/>
    <property type="match status" value="2"/>
</dbReference>
<dbReference type="InterPro" id="IPR036388">
    <property type="entry name" value="WH-like_DNA-bd_sf"/>
</dbReference>
<dbReference type="Pfam" id="PF13404">
    <property type="entry name" value="HTH_AsnC-type"/>
    <property type="match status" value="2"/>
</dbReference>
<name>A0A937R771_9ACTN</name>
<evidence type="ECO:0000256" key="1">
    <source>
        <dbReference type="ARBA" id="ARBA00023015"/>
    </source>
</evidence>
<dbReference type="Proteomes" id="UP000604475">
    <property type="component" value="Unassembled WGS sequence"/>
</dbReference>